<comment type="subcellular location">
    <subcellularLocation>
        <location evidence="1">Cell membrane</location>
        <topology evidence="1">Multi-pass membrane protein</topology>
    </subcellularLocation>
</comment>
<proteinExistence type="inferred from homology"/>
<gene>
    <name evidence="8" type="ORF">J2S72_001024</name>
</gene>
<evidence type="ECO:0000256" key="3">
    <source>
        <dbReference type="ARBA" id="ARBA00022475"/>
    </source>
</evidence>
<keyword evidence="6 7" id="KW-0472">Membrane</keyword>
<evidence type="ECO:0000256" key="4">
    <source>
        <dbReference type="ARBA" id="ARBA00022692"/>
    </source>
</evidence>
<keyword evidence="9" id="KW-1185">Reference proteome</keyword>
<dbReference type="InterPro" id="IPR007341">
    <property type="entry name" value="Transgly_assoc"/>
</dbReference>
<feature type="transmembrane region" description="Helical" evidence="7">
    <location>
        <begin position="29"/>
        <end position="52"/>
    </location>
</feature>
<comment type="similarity">
    <text evidence="2">Belongs to the UPF0410 family.</text>
</comment>
<name>A0ABU0AYE5_9FIRM</name>
<evidence type="ECO:0000313" key="9">
    <source>
        <dbReference type="Proteomes" id="UP001236559"/>
    </source>
</evidence>
<feature type="transmembrane region" description="Helical" evidence="7">
    <location>
        <begin position="6"/>
        <end position="22"/>
    </location>
</feature>
<dbReference type="Proteomes" id="UP001236559">
    <property type="component" value="Unassembled WGS sequence"/>
</dbReference>
<dbReference type="RefSeq" id="WP_307495106.1">
    <property type="nucleotide sequence ID" value="NZ_JAUSTN010000005.1"/>
</dbReference>
<dbReference type="Pfam" id="PF04226">
    <property type="entry name" value="Transgly_assoc"/>
    <property type="match status" value="1"/>
</dbReference>
<comment type="caution">
    <text evidence="8">The sequence shown here is derived from an EMBL/GenBank/DDBJ whole genome shotgun (WGS) entry which is preliminary data.</text>
</comment>
<evidence type="ECO:0000256" key="1">
    <source>
        <dbReference type="ARBA" id="ARBA00004651"/>
    </source>
</evidence>
<evidence type="ECO:0000256" key="6">
    <source>
        <dbReference type="ARBA" id="ARBA00023136"/>
    </source>
</evidence>
<protein>
    <submittedName>
        <fullName evidence="8">Membrane protein YeaQ/YmgE (Transglycosylase-associated protein family)</fullName>
    </submittedName>
</protein>
<evidence type="ECO:0000256" key="5">
    <source>
        <dbReference type="ARBA" id="ARBA00022989"/>
    </source>
</evidence>
<feature type="transmembrane region" description="Helical" evidence="7">
    <location>
        <begin position="58"/>
        <end position="76"/>
    </location>
</feature>
<accession>A0ABU0AYE5</accession>
<dbReference type="PANTHER" id="PTHR33884:SF3">
    <property type="entry name" value="UPF0410 PROTEIN YMGE"/>
    <property type="match status" value="1"/>
</dbReference>
<dbReference type="PANTHER" id="PTHR33884">
    <property type="entry name" value="UPF0410 PROTEIN YMGE"/>
    <property type="match status" value="1"/>
</dbReference>
<keyword evidence="3" id="KW-1003">Cell membrane</keyword>
<sequence length="82" mass="8459">MGWFMSIIVGAAAGWIASMIMNKNEKMGALANIFVGIIGGSIGRFVLGLVNVQAGQGAVPSLLVGVFGAVILLWIINKVTGK</sequence>
<keyword evidence="4 7" id="KW-0812">Transmembrane</keyword>
<reference evidence="8 9" key="1">
    <citation type="submission" date="2023-07" db="EMBL/GenBank/DDBJ databases">
        <title>Genomic Encyclopedia of Type Strains, Phase IV (KMG-IV): sequencing the most valuable type-strain genomes for metagenomic binning, comparative biology and taxonomic classification.</title>
        <authorList>
            <person name="Goeker M."/>
        </authorList>
    </citation>
    <scope>NUCLEOTIDE SEQUENCE [LARGE SCALE GENOMIC DNA]</scope>
    <source>
        <strain evidence="8 9">DSM 22616</strain>
    </source>
</reference>
<evidence type="ECO:0000256" key="2">
    <source>
        <dbReference type="ARBA" id="ARBA00011006"/>
    </source>
</evidence>
<dbReference type="EMBL" id="JAUSTN010000005">
    <property type="protein sequence ID" value="MDQ0275000.1"/>
    <property type="molecule type" value="Genomic_DNA"/>
</dbReference>
<evidence type="ECO:0000256" key="7">
    <source>
        <dbReference type="SAM" id="Phobius"/>
    </source>
</evidence>
<keyword evidence="5 7" id="KW-1133">Transmembrane helix</keyword>
<evidence type="ECO:0000313" key="8">
    <source>
        <dbReference type="EMBL" id="MDQ0275000.1"/>
    </source>
</evidence>
<organism evidence="8 9">
    <name type="scientific">Peptoniphilus koenoeneniae</name>
    <dbReference type="NCBI Taxonomy" id="507751"/>
    <lineage>
        <taxon>Bacteria</taxon>
        <taxon>Bacillati</taxon>
        <taxon>Bacillota</taxon>
        <taxon>Tissierellia</taxon>
        <taxon>Tissierellales</taxon>
        <taxon>Peptoniphilaceae</taxon>
        <taxon>Peptoniphilus</taxon>
    </lineage>
</organism>